<dbReference type="Pfam" id="PF00364">
    <property type="entry name" value="Biotin_lipoyl"/>
    <property type="match status" value="1"/>
</dbReference>
<proteinExistence type="predicted"/>
<evidence type="ECO:0000259" key="2">
    <source>
        <dbReference type="PROSITE" id="PS50968"/>
    </source>
</evidence>
<dbReference type="SUPFAM" id="SSF51230">
    <property type="entry name" value="Single hybrid motif"/>
    <property type="match status" value="1"/>
</dbReference>
<name>A0A399G011_UNCN2</name>
<feature type="domain" description="Lipoyl-binding" evidence="2">
    <location>
        <begin position="1"/>
        <end position="70"/>
    </location>
</feature>
<evidence type="ECO:0000256" key="1">
    <source>
        <dbReference type="ARBA" id="ARBA00023267"/>
    </source>
</evidence>
<reference evidence="3 4" key="1">
    <citation type="submission" date="2018-08" db="EMBL/GenBank/DDBJ databases">
        <title>Draft genome of candidate division NPL-UPA2 bacterium Unc8 that adapted to ultra-basic serpentinizing groundwater.</title>
        <authorList>
            <person name="Ishii S."/>
            <person name="Suzuki S."/>
            <person name="Nealson K.H."/>
        </authorList>
    </citation>
    <scope>NUCLEOTIDE SEQUENCE [LARGE SCALE GENOMIC DNA]</scope>
    <source>
        <strain evidence="3">Unc8</strain>
    </source>
</reference>
<dbReference type="Gene3D" id="2.40.50.100">
    <property type="match status" value="1"/>
</dbReference>
<dbReference type="InterPro" id="IPR000089">
    <property type="entry name" value="Biotin_lipoyl"/>
</dbReference>
<accession>A0A399G011</accession>
<dbReference type="Proteomes" id="UP000266287">
    <property type="component" value="Unassembled WGS sequence"/>
</dbReference>
<gene>
    <name evidence="3" type="ORF">B9J77_00435</name>
</gene>
<dbReference type="CDD" id="cd06850">
    <property type="entry name" value="biotinyl_domain"/>
    <property type="match status" value="1"/>
</dbReference>
<keyword evidence="1" id="KW-0092">Biotin</keyword>
<dbReference type="PANTHER" id="PTHR45266">
    <property type="entry name" value="OXALOACETATE DECARBOXYLASE ALPHA CHAIN"/>
    <property type="match status" value="1"/>
</dbReference>
<dbReference type="PANTHER" id="PTHR45266:SF3">
    <property type="entry name" value="OXALOACETATE DECARBOXYLASE ALPHA CHAIN"/>
    <property type="match status" value="1"/>
</dbReference>
<dbReference type="InterPro" id="IPR050709">
    <property type="entry name" value="Biotin_Carboxyl_Carrier/Decarb"/>
</dbReference>
<dbReference type="AlphaFoldDB" id="A0A399G011"/>
<evidence type="ECO:0000313" key="4">
    <source>
        <dbReference type="Proteomes" id="UP000266287"/>
    </source>
</evidence>
<evidence type="ECO:0000313" key="3">
    <source>
        <dbReference type="EMBL" id="RII01039.1"/>
    </source>
</evidence>
<organism evidence="3 4">
    <name type="scientific">candidate division NPL-UPA2 bacterium Unc8</name>
    <dbReference type="NCBI Taxonomy" id="1980939"/>
    <lineage>
        <taxon>Bacteria</taxon>
    </lineage>
</organism>
<comment type="caution">
    <text evidence="3">The sequence shown here is derived from an EMBL/GenBank/DDBJ whole genome shotgun (WGS) entry which is preliminary data.</text>
</comment>
<dbReference type="PROSITE" id="PS50968">
    <property type="entry name" value="BIOTINYL_LIPOYL"/>
    <property type="match status" value="1"/>
</dbReference>
<protein>
    <submittedName>
        <fullName evidence="3">Acetyl-CoA carboxylase biotin carboxyl carrier protein subunit</fullName>
    </submittedName>
</protein>
<dbReference type="EMBL" id="NDHY01000001">
    <property type="protein sequence ID" value="RII01039.1"/>
    <property type="molecule type" value="Genomic_DNA"/>
</dbReference>
<sequence length="70" mass="7407">MEVKSPIAGTVCKIIAHCDGADICEGDTIVILESMKMEIPIEAPKSGKITEIRVTEGMSVSEGDVVAVME</sequence>
<dbReference type="InterPro" id="IPR011053">
    <property type="entry name" value="Single_hybrid_motif"/>
</dbReference>